<keyword evidence="13" id="KW-1185">Reference proteome</keyword>
<dbReference type="InterPro" id="IPR004838">
    <property type="entry name" value="NHTrfase_class1_PyrdxlP-BS"/>
</dbReference>
<dbReference type="EC" id="2.6.1.-" evidence="8"/>
<accession>A0A212AI66</accession>
<dbReference type="PROSITE" id="PS00105">
    <property type="entry name" value="AA_TRANSFER_CLASS_1"/>
    <property type="match status" value="1"/>
</dbReference>
<dbReference type="FunFam" id="3.40.640.10:FF:000033">
    <property type="entry name" value="Aspartate aminotransferase"/>
    <property type="match status" value="1"/>
</dbReference>
<evidence type="ECO:0000313" key="12">
    <source>
        <dbReference type="Proteomes" id="UP000196640"/>
    </source>
</evidence>
<dbReference type="CDD" id="cd00609">
    <property type="entry name" value="AAT_like"/>
    <property type="match status" value="1"/>
</dbReference>
<proteinExistence type="inferred from homology"/>
<evidence type="ECO:0000313" key="13">
    <source>
        <dbReference type="Proteomes" id="UP000214673"/>
    </source>
</evidence>
<dbReference type="EMBL" id="NIPX01000045">
    <property type="protein sequence ID" value="OWJ81191.1"/>
    <property type="molecule type" value="Genomic_DNA"/>
</dbReference>
<dbReference type="Gene3D" id="3.90.1150.10">
    <property type="entry name" value="Aspartate Aminotransferase, domain 1"/>
    <property type="match status" value="1"/>
</dbReference>
<dbReference type="InterPro" id="IPR015421">
    <property type="entry name" value="PyrdxlP-dep_Trfase_major"/>
</dbReference>
<dbReference type="EMBL" id="NIPV01000015">
    <property type="protein sequence ID" value="OWJ77817.1"/>
    <property type="molecule type" value="Genomic_DNA"/>
</dbReference>
<sequence>MTVQLAQRVIALKPSASIAAKQKVSEMQAAGQKIIDLTIGEPDLDTPAHIVDAAIRAMTSGDTHYTLTPGTATLRNAVAAKLKRDNGLDYTVAEVVVGSGAKQLIFEAFAATLDEGDEVIVPAPYWVSYPDIAAIHGGRPVIVNCTESDGFKLTAAALEAAITPRTKWLVLNSPNNPTGAIYSREELAALAEVLRRHPRVWVMTDEIYEHLIYDGNEAVTPVQVAPDLKNRALIINGVSKAYAMTGFRVGYAAGPAPLIAAIAKLISQSTTCASSVSQAAAAEALAGDQSCVREIADIFRQRRDRMVELLAAAPGLSVRKPGGAFYLYPSVAGLIGKTTPAGQVLNSDVDVSLYLLEAAQVAVLDGSAYGMSPYLRLSFGGPMEDIEAGCTAIRHACEALV</sequence>
<dbReference type="GO" id="GO:0004069">
    <property type="term" value="F:L-aspartate:2-oxoglutarate aminotransferase activity"/>
    <property type="evidence" value="ECO:0007669"/>
    <property type="project" value="UniProtKB-EC"/>
</dbReference>
<dbReference type="Gene3D" id="3.40.640.10">
    <property type="entry name" value="Type I PLP-dependent aspartate aminotransferase-like (Major domain)"/>
    <property type="match status" value="1"/>
</dbReference>
<evidence type="ECO:0000256" key="3">
    <source>
        <dbReference type="ARBA" id="ARBA00011738"/>
    </source>
</evidence>
<dbReference type="GO" id="GO:0006520">
    <property type="term" value="P:amino acid metabolic process"/>
    <property type="evidence" value="ECO:0007669"/>
    <property type="project" value="InterPro"/>
</dbReference>
<dbReference type="InterPro" id="IPR015422">
    <property type="entry name" value="PyrdxlP-dep_Trfase_small"/>
</dbReference>
<name>A0A212AI66_9RHOB</name>
<evidence type="ECO:0000256" key="7">
    <source>
        <dbReference type="ARBA" id="ARBA00049185"/>
    </source>
</evidence>
<dbReference type="AlphaFoldDB" id="A0A212AI66"/>
<dbReference type="Pfam" id="PF00155">
    <property type="entry name" value="Aminotran_1_2"/>
    <property type="match status" value="1"/>
</dbReference>
<dbReference type="OrthoDB" id="9763453at2"/>
<evidence type="ECO:0000313" key="10">
    <source>
        <dbReference type="EMBL" id="OWJ77817.1"/>
    </source>
</evidence>
<comment type="similarity">
    <text evidence="2 8">Belongs to the class-I pyridoxal-phosphate-dependent aminotransferase family.</text>
</comment>
<dbReference type="InterPro" id="IPR004839">
    <property type="entry name" value="Aminotransferase_I/II_large"/>
</dbReference>
<feature type="domain" description="Aminotransferase class I/classII large" evidence="9">
    <location>
        <begin position="33"/>
        <end position="393"/>
    </location>
</feature>
<keyword evidence="5 8" id="KW-0808">Transferase</keyword>
<comment type="subunit">
    <text evidence="3">Homodimer.</text>
</comment>
<reference evidence="12 13" key="1">
    <citation type="submission" date="2016-11" db="EMBL/GenBank/DDBJ databases">
        <title>Comparison of Traditional DNA-DNA Hybridization with In Silico Genomic Analysis.</title>
        <authorList>
            <person name="Nicholson A.C."/>
            <person name="Sammons S."/>
            <person name="Humrighouse B.W."/>
            <person name="Graziano J."/>
            <person name="Lasker B."/>
            <person name="Whitney A.M."/>
            <person name="Mcquiston J.R."/>
        </authorList>
    </citation>
    <scope>NUCLEOTIDE SEQUENCE [LARGE SCALE GENOMIC DNA]</scope>
    <source>
        <strain evidence="10 13">H1892</strain>
        <strain evidence="11 12">H2381</strain>
    </source>
</reference>
<evidence type="ECO:0000259" key="9">
    <source>
        <dbReference type="Pfam" id="PF00155"/>
    </source>
</evidence>
<dbReference type="Proteomes" id="UP000214673">
    <property type="component" value="Unassembled WGS sequence"/>
</dbReference>
<evidence type="ECO:0000256" key="8">
    <source>
        <dbReference type="RuleBase" id="RU000481"/>
    </source>
</evidence>
<evidence type="ECO:0000256" key="1">
    <source>
        <dbReference type="ARBA" id="ARBA00001933"/>
    </source>
</evidence>
<organism evidence="11 12">
    <name type="scientific">Haematobacter missouriensis</name>
    <dbReference type="NCBI Taxonomy" id="366616"/>
    <lineage>
        <taxon>Bacteria</taxon>
        <taxon>Pseudomonadati</taxon>
        <taxon>Pseudomonadota</taxon>
        <taxon>Alphaproteobacteria</taxon>
        <taxon>Rhodobacterales</taxon>
        <taxon>Paracoccaceae</taxon>
        <taxon>Haematobacter</taxon>
    </lineage>
</organism>
<dbReference type="InterPro" id="IPR050596">
    <property type="entry name" value="AspAT/PAT-like"/>
</dbReference>
<evidence type="ECO:0000256" key="2">
    <source>
        <dbReference type="ARBA" id="ARBA00007441"/>
    </source>
</evidence>
<evidence type="ECO:0000313" key="11">
    <source>
        <dbReference type="EMBL" id="OWJ81191.1"/>
    </source>
</evidence>
<comment type="catalytic activity">
    <reaction evidence="7">
        <text>L-aspartate + 2-oxoglutarate = oxaloacetate + L-glutamate</text>
        <dbReference type="Rhea" id="RHEA:21824"/>
        <dbReference type="ChEBI" id="CHEBI:16452"/>
        <dbReference type="ChEBI" id="CHEBI:16810"/>
        <dbReference type="ChEBI" id="CHEBI:29985"/>
        <dbReference type="ChEBI" id="CHEBI:29991"/>
        <dbReference type="EC" id="2.6.1.1"/>
    </reaction>
</comment>
<comment type="caution">
    <text evidence="11">The sequence shown here is derived from an EMBL/GenBank/DDBJ whole genome shotgun (WGS) entry which is preliminary data.</text>
</comment>
<dbReference type="SUPFAM" id="SSF53383">
    <property type="entry name" value="PLP-dependent transferases"/>
    <property type="match status" value="1"/>
</dbReference>
<dbReference type="RefSeq" id="WP_088234034.1">
    <property type="nucleotide sequence ID" value="NZ_CALUEG010000029.1"/>
</dbReference>
<evidence type="ECO:0000256" key="6">
    <source>
        <dbReference type="ARBA" id="ARBA00022898"/>
    </source>
</evidence>
<comment type="cofactor">
    <cofactor evidence="1 8">
        <name>pyridoxal 5'-phosphate</name>
        <dbReference type="ChEBI" id="CHEBI:597326"/>
    </cofactor>
</comment>
<dbReference type="PANTHER" id="PTHR46383:SF1">
    <property type="entry name" value="ASPARTATE AMINOTRANSFERASE"/>
    <property type="match status" value="1"/>
</dbReference>
<evidence type="ECO:0000256" key="4">
    <source>
        <dbReference type="ARBA" id="ARBA00022576"/>
    </source>
</evidence>
<dbReference type="Proteomes" id="UP000196640">
    <property type="component" value="Unassembled WGS sequence"/>
</dbReference>
<dbReference type="InterPro" id="IPR015424">
    <property type="entry name" value="PyrdxlP-dep_Trfase"/>
</dbReference>
<dbReference type="PANTHER" id="PTHR46383">
    <property type="entry name" value="ASPARTATE AMINOTRANSFERASE"/>
    <property type="match status" value="1"/>
</dbReference>
<dbReference type="GO" id="GO:0030170">
    <property type="term" value="F:pyridoxal phosphate binding"/>
    <property type="evidence" value="ECO:0007669"/>
    <property type="project" value="InterPro"/>
</dbReference>
<keyword evidence="6" id="KW-0663">Pyridoxal phosphate</keyword>
<evidence type="ECO:0000256" key="5">
    <source>
        <dbReference type="ARBA" id="ARBA00022679"/>
    </source>
</evidence>
<keyword evidence="4 8" id="KW-0032">Aminotransferase</keyword>
<gene>
    <name evidence="11" type="ORF">CDV52_19005</name>
    <name evidence="10" type="ORF">CDV53_04835</name>
</gene>
<protein>
    <recommendedName>
        <fullName evidence="8">Aminotransferase</fullName>
        <ecNumber evidence="8">2.6.1.-</ecNumber>
    </recommendedName>
</protein>